<feature type="compositionally biased region" description="Low complexity" evidence="1">
    <location>
        <begin position="114"/>
        <end position="128"/>
    </location>
</feature>
<feature type="compositionally biased region" description="Basic and acidic residues" evidence="1">
    <location>
        <begin position="74"/>
        <end position="91"/>
    </location>
</feature>
<reference evidence="2 3" key="1">
    <citation type="submission" date="2014-02" db="EMBL/GenBank/DDBJ databases">
        <authorList>
            <person name="Sibley D."/>
            <person name="Venepally P."/>
            <person name="Karamycheva S."/>
            <person name="Hadjithomas M."/>
            <person name="Khan A."/>
            <person name="Brunk B."/>
            <person name="Roos D."/>
            <person name="Caler E."/>
            <person name="Lorenzi H."/>
        </authorList>
    </citation>
    <scope>NUCLEOTIDE SEQUENCE [LARGE SCALE GENOMIC DNA]</scope>
    <source>
        <strain evidence="2 3">GAB2-2007-GAL-DOM2</strain>
    </source>
</reference>
<accession>A0A086JHI0</accession>
<feature type="compositionally biased region" description="Polar residues" evidence="1">
    <location>
        <begin position="95"/>
        <end position="113"/>
    </location>
</feature>
<evidence type="ECO:0000256" key="1">
    <source>
        <dbReference type="SAM" id="MobiDB-lite"/>
    </source>
</evidence>
<dbReference type="VEuPathDB" id="ToxoDB:TGDOM2_235875"/>
<comment type="caution">
    <text evidence="2">The sequence shown here is derived from an EMBL/GenBank/DDBJ whole genome shotgun (WGS) entry which is preliminary data.</text>
</comment>
<protein>
    <submittedName>
        <fullName evidence="2">Uncharacterized protein</fullName>
    </submittedName>
</protein>
<proteinExistence type="predicted"/>
<organism evidence="2 3">
    <name type="scientific">Toxoplasma gondii GAB2-2007-GAL-DOM2</name>
    <dbReference type="NCBI Taxonomy" id="1130820"/>
    <lineage>
        <taxon>Eukaryota</taxon>
        <taxon>Sar</taxon>
        <taxon>Alveolata</taxon>
        <taxon>Apicomplexa</taxon>
        <taxon>Conoidasida</taxon>
        <taxon>Coccidia</taxon>
        <taxon>Eucoccidiorida</taxon>
        <taxon>Eimeriorina</taxon>
        <taxon>Sarcocystidae</taxon>
        <taxon>Toxoplasma</taxon>
    </lineage>
</organism>
<evidence type="ECO:0000313" key="2">
    <source>
        <dbReference type="EMBL" id="KFG31598.1"/>
    </source>
</evidence>
<dbReference type="Proteomes" id="UP000028837">
    <property type="component" value="Unassembled WGS sequence"/>
</dbReference>
<name>A0A086JHI0_TOXGO</name>
<dbReference type="AlphaFoldDB" id="A0A086JHI0"/>
<gene>
    <name evidence="2" type="ORF">TGDOM2_235875</name>
</gene>
<dbReference type="EMBL" id="AHZU02001508">
    <property type="protein sequence ID" value="KFG31598.1"/>
    <property type="molecule type" value="Genomic_DNA"/>
</dbReference>
<evidence type="ECO:0000313" key="3">
    <source>
        <dbReference type="Proteomes" id="UP000028837"/>
    </source>
</evidence>
<feature type="region of interest" description="Disordered" evidence="1">
    <location>
        <begin position="32"/>
        <end position="133"/>
    </location>
</feature>
<sequence>MEYATTPRLTFVAFANQDRSAVCREQHALREKRNAAGAKQRFSRSDTISHISGYSAGEHHDSQPTKRHPMATKNTRELGDGHTDFHTDNRGSRTPAVSQRCSWSLQASGNHGNTTSSESTTFSDSPASRSIEDAGSQAALRQSRAGCHGLSVTVPQAHQLCHFRG</sequence>